<dbReference type="EMBL" id="BDIP01009836">
    <property type="protein sequence ID" value="GIQ92493.1"/>
    <property type="molecule type" value="Genomic_DNA"/>
</dbReference>
<evidence type="ECO:0000313" key="2">
    <source>
        <dbReference type="Proteomes" id="UP000265618"/>
    </source>
</evidence>
<protein>
    <recommendedName>
        <fullName evidence="3">Tyrosine-protein kinase ephrin type A/B receptor-like domain-containing protein</fullName>
    </recommendedName>
</protein>
<evidence type="ECO:0000313" key="1">
    <source>
        <dbReference type="EMBL" id="GIQ92493.1"/>
    </source>
</evidence>
<sequence>FACPSTVSSPQQCAAGTYSPGGASVCTTCAAGYTCKAGSIVSTPRYWTLNT</sequence>
<dbReference type="AlphaFoldDB" id="A0A9K3DB20"/>
<gene>
    <name evidence="1" type="ORF">KIPB_016296</name>
</gene>
<accession>A0A9K3DB20</accession>
<organism evidence="1 2">
    <name type="scientific">Kipferlia bialata</name>
    <dbReference type="NCBI Taxonomy" id="797122"/>
    <lineage>
        <taxon>Eukaryota</taxon>
        <taxon>Metamonada</taxon>
        <taxon>Carpediemonas-like organisms</taxon>
        <taxon>Kipferlia</taxon>
    </lineage>
</organism>
<reference evidence="1 2" key="1">
    <citation type="journal article" date="2018" name="PLoS ONE">
        <title>The draft genome of Kipferlia bialata reveals reductive genome evolution in fornicate parasites.</title>
        <authorList>
            <person name="Tanifuji G."/>
            <person name="Takabayashi S."/>
            <person name="Kume K."/>
            <person name="Takagi M."/>
            <person name="Nakayama T."/>
            <person name="Kamikawa R."/>
            <person name="Inagaki Y."/>
            <person name="Hashimoto T."/>
        </authorList>
    </citation>
    <scope>NUCLEOTIDE SEQUENCE [LARGE SCALE GENOMIC DNA]</scope>
    <source>
        <strain evidence="1">NY0173</strain>
    </source>
</reference>
<name>A0A9K3DB20_9EUKA</name>
<keyword evidence="2" id="KW-1185">Reference proteome</keyword>
<feature type="non-terminal residue" evidence="1">
    <location>
        <position position="1"/>
    </location>
</feature>
<dbReference type="Proteomes" id="UP000265618">
    <property type="component" value="Unassembled WGS sequence"/>
</dbReference>
<evidence type="ECO:0008006" key="3">
    <source>
        <dbReference type="Google" id="ProtNLM"/>
    </source>
</evidence>
<comment type="caution">
    <text evidence="1">The sequence shown here is derived from an EMBL/GenBank/DDBJ whole genome shotgun (WGS) entry which is preliminary data.</text>
</comment>
<proteinExistence type="predicted"/>